<dbReference type="AlphaFoldDB" id="A0A495AW48"/>
<dbReference type="Gene3D" id="3.10.180.10">
    <property type="entry name" value="2,3-Dihydroxybiphenyl 1,2-Dioxygenase, domain 1"/>
    <property type="match status" value="1"/>
</dbReference>
<dbReference type="Proteomes" id="UP000279384">
    <property type="component" value="Unassembled WGS sequence"/>
</dbReference>
<accession>A0A495AW48</accession>
<proteinExistence type="predicted"/>
<evidence type="ECO:0000259" key="1">
    <source>
        <dbReference type="PROSITE" id="PS51819"/>
    </source>
</evidence>
<dbReference type="PROSITE" id="PS51819">
    <property type="entry name" value="VOC"/>
    <property type="match status" value="1"/>
</dbReference>
<evidence type="ECO:0000313" key="2">
    <source>
        <dbReference type="EMBL" id="RKQ52959.1"/>
    </source>
</evidence>
<comment type="caution">
    <text evidence="2">The sequence shown here is derived from an EMBL/GenBank/DDBJ whole genome shotgun (WGS) entry which is preliminary data.</text>
</comment>
<sequence>MEARLSFVTLGVADLARATAFYRDVLQLPQIAMPDGAGVAFFELGHTWLSLYPRAALAADAGVADSPAAAFPGFTLAHNVRSAAEVDTLLAEVAARGGRIVKPAQDAFWGGRSGYFADADGFLWEVAWNPDFPHV</sequence>
<dbReference type="PANTHER" id="PTHR36503:SF1">
    <property type="entry name" value="BLR2520 PROTEIN"/>
    <property type="match status" value="1"/>
</dbReference>
<reference evidence="2 3" key="1">
    <citation type="submission" date="2018-10" db="EMBL/GenBank/DDBJ databases">
        <title>Genomic Encyclopedia of Type Strains, Phase IV (KMG-IV): sequencing the most valuable type-strain genomes for metagenomic binning, comparative biology and taxonomic classification.</title>
        <authorList>
            <person name="Goeker M."/>
        </authorList>
    </citation>
    <scope>NUCLEOTIDE SEQUENCE [LARGE SCALE GENOMIC DNA]</scope>
    <source>
        <strain evidence="2 3">DSM 3303</strain>
    </source>
</reference>
<name>A0A495AW48_VOGIN</name>
<dbReference type="SUPFAM" id="SSF54593">
    <property type="entry name" value="Glyoxalase/Bleomycin resistance protein/Dihydroxybiphenyl dioxygenase"/>
    <property type="match status" value="1"/>
</dbReference>
<protein>
    <recommendedName>
        <fullName evidence="1">VOC domain-containing protein</fullName>
    </recommendedName>
</protein>
<feature type="domain" description="VOC" evidence="1">
    <location>
        <begin position="4"/>
        <end position="129"/>
    </location>
</feature>
<dbReference type="RefSeq" id="WP_120812791.1">
    <property type="nucleotide sequence ID" value="NZ_RBID01000020.1"/>
</dbReference>
<dbReference type="InterPro" id="IPR037523">
    <property type="entry name" value="VOC_core"/>
</dbReference>
<dbReference type="PANTHER" id="PTHR36503">
    <property type="entry name" value="BLR2520 PROTEIN"/>
    <property type="match status" value="1"/>
</dbReference>
<dbReference type="EMBL" id="RBID01000020">
    <property type="protein sequence ID" value="RKQ52959.1"/>
    <property type="molecule type" value="Genomic_DNA"/>
</dbReference>
<dbReference type="InterPro" id="IPR029068">
    <property type="entry name" value="Glyas_Bleomycin-R_OHBP_Dase"/>
</dbReference>
<evidence type="ECO:0000313" key="3">
    <source>
        <dbReference type="Proteomes" id="UP000279384"/>
    </source>
</evidence>
<dbReference type="Pfam" id="PF00903">
    <property type="entry name" value="Glyoxalase"/>
    <property type="match status" value="1"/>
</dbReference>
<organism evidence="2 3">
    <name type="scientific">Vogesella indigofera</name>
    <name type="common">Pseudomonas indigofera</name>
    <dbReference type="NCBI Taxonomy" id="45465"/>
    <lineage>
        <taxon>Bacteria</taxon>
        <taxon>Pseudomonadati</taxon>
        <taxon>Pseudomonadota</taxon>
        <taxon>Betaproteobacteria</taxon>
        <taxon>Neisseriales</taxon>
        <taxon>Chromobacteriaceae</taxon>
        <taxon>Vogesella</taxon>
    </lineage>
</organism>
<gene>
    <name evidence="2" type="ORF">C8E02_3429</name>
</gene>
<dbReference type="InterPro" id="IPR004360">
    <property type="entry name" value="Glyas_Fos-R_dOase_dom"/>
</dbReference>